<dbReference type="STRING" id="545696.HOLDEFILI_02535"/>
<comment type="caution">
    <text evidence="1">The sequence shown here is derived from an EMBL/GenBank/DDBJ whole genome shotgun (WGS) entry which is preliminary data.</text>
</comment>
<dbReference type="PANTHER" id="PTHR30528:SF0">
    <property type="entry name" value="CYTOPLASMIC PROTEIN"/>
    <property type="match status" value="1"/>
</dbReference>
<name>B9Y9M8_9FIRM</name>
<proteinExistence type="predicted"/>
<organism evidence="1 2">
    <name type="scientific">Holdemania filiformis DSM 12042</name>
    <dbReference type="NCBI Taxonomy" id="545696"/>
    <lineage>
        <taxon>Bacteria</taxon>
        <taxon>Bacillati</taxon>
        <taxon>Bacillota</taxon>
        <taxon>Erysipelotrichia</taxon>
        <taxon>Erysipelotrichales</taxon>
        <taxon>Erysipelotrichaceae</taxon>
        <taxon>Holdemania</taxon>
    </lineage>
</organism>
<dbReference type="OrthoDB" id="9787207at2"/>
<reference evidence="1 2" key="1">
    <citation type="submission" date="2008-12" db="EMBL/GenBank/DDBJ databases">
        <authorList>
            <person name="Fulton L."/>
            <person name="Clifton S."/>
            <person name="Fulton B."/>
            <person name="Xu J."/>
            <person name="Minx P."/>
            <person name="Pepin K.H."/>
            <person name="Johnson M."/>
            <person name="Bhonagiri V."/>
            <person name="Nash W.E."/>
            <person name="Mardis E.R."/>
            <person name="Wilson R.K."/>
        </authorList>
    </citation>
    <scope>NUCLEOTIDE SEQUENCE [LARGE SCALE GENOMIC DNA]</scope>
    <source>
        <strain evidence="1 2">DSM 12042</strain>
    </source>
</reference>
<dbReference type="HOGENOM" id="CLU_043035_0_1_9"/>
<dbReference type="InterPro" id="IPR009351">
    <property type="entry name" value="AlkZ-like"/>
</dbReference>
<dbReference type="RefSeq" id="WP_006059700.1">
    <property type="nucleotide sequence ID" value="NZ_GG657557.1"/>
</dbReference>
<reference evidence="1 2" key="2">
    <citation type="submission" date="2009-02" db="EMBL/GenBank/DDBJ databases">
        <title>Draft genome sequence of Holdemania filiformis DSM 12042.</title>
        <authorList>
            <person name="Sudarsanam P."/>
            <person name="Ley R."/>
            <person name="Guruge J."/>
            <person name="Turnbaugh P.J."/>
            <person name="Mahowald M."/>
            <person name="Liep D."/>
            <person name="Gordon J."/>
        </authorList>
    </citation>
    <scope>NUCLEOTIDE SEQUENCE [LARGE SCALE GENOMIC DNA]</scope>
    <source>
        <strain evidence="1 2">DSM 12042</strain>
    </source>
</reference>
<protein>
    <recommendedName>
        <fullName evidence="3">Winged helix-turn-helix domain-containing protein</fullName>
    </recommendedName>
</protein>
<dbReference type="EMBL" id="ACCF01000144">
    <property type="protein sequence ID" value="EEF67371.1"/>
    <property type="molecule type" value="Genomic_DNA"/>
</dbReference>
<evidence type="ECO:0000313" key="2">
    <source>
        <dbReference type="Proteomes" id="UP000005950"/>
    </source>
</evidence>
<evidence type="ECO:0000313" key="1">
    <source>
        <dbReference type="EMBL" id="EEF67371.1"/>
    </source>
</evidence>
<evidence type="ECO:0008006" key="3">
    <source>
        <dbReference type="Google" id="ProtNLM"/>
    </source>
</evidence>
<dbReference type="AlphaFoldDB" id="B9Y9M8"/>
<dbReference type="PANTHER" id="PTHR30528">
    <property type="entry name" value="CYTOPLASMIC PROTEIN"/>
    <property type="match status" value="1"/>
</dbReference>
<dbReference type="Pfam" id="PF06224">
    <property type="entry name" value="AlkZ-like"/>
    <property type="match status" value="1"/>
</dbReference>
<gene>
    <name evidence="1" type="ORF">HOLDEFILI_02535</name>
</gene>
<dbReference type="eggNOG" id="COG3214">
    <property type="taxonomic scope" value="Bacteria"/>
</dbReference>
<dbReference type="Proteomes" id="UP000005950">
    <property type="component" value="Unassembled WGS sequence"/>
</dbReference>
<accession>B9Y9M8</accession>
<sequence>MEFTLTRSQARQFIVLWQGLSGPYRWRTNAEIVGLVHQLGCLQFDPIDICGRNADLVLQARVGGYRKSQLETLLYKERKLIDALDKNMAIYAEQDYPNFARNRLHTMSYHRVSEQIENAAAQIKQFMRTHPVICSQDLQWDENLVWVWGRTASLAAIALEVMLYRGDVVIHHRRGTIRYYNLTSERFPGLDPLADPFADDAEYYGWRIERRIRALGLCWNRPSDAWLGIEKMKSPERQAAFALLMKQNRIIPVMVEGLDQPLFTVPEALPWLEKVMRKEPFRKRMEFLGPLDNALWDRRLIEALFDFQYKWEIYTPKVQRQYDSYVLPVLWGDRFVGRIALETKTNEGKLIVKQFWREAKVRDSRALRRTLNQTLERFALFHGCTDIDGLFEES</sequence>